<name>A0A6J7IMC7_9ZZZZ</name>
<accession>A0A6J7IMC7</accession>
<sequence>MTWAARDAGADPWSIACPRCGATLAGDQDWCMSCGAPARTVIAPTPRWRRPVVALAALALVALGGLAAAFVALTADDPTPARTLTRTTTLAPGVAPPPGVKTVTDPTTAPVP</sequence>
<keyword evidence="2" id="KW-1133">Transmembrane helix</keyword>
<dbReference type="EMBL" id="CAFBMX010000005">
    <property type="protein sequence ID" value="CAB4932388.1"/>
    <property type="molecule type" value="Genomic_DNA"/>
</dbReference>
<gene>
    <name evidence="3" type="ORF">UFOPK3674_01248</name>
</gene>
<keyword evidence="2" id="KW-0812">Transmembrane</keyword>
<dbReference type="AlphaFoldDB" id="A0A6J7IMC7"/>
<proteinExistence type="predicted"/>
<feature type="transmembrane region" description="Helical" evidence="2">
    <location>
        <begin position="52"/>
        <end position="75"/>
    </location>
</feature>
<feature type="region of interest" description="Disordered" evidence="1">
    <location>
        <begin position="89"/>
        <end position="112"/>
    </location>
</feature>
<evidence type="ECO:0000256" key="2">
    <source>
        <dbReference type="SAM" id="Phobius"/>
    </source>
</evidence>
<organism evidence="3">
    <name type="scientific">freshwater metagenome</name>
    <dbReference type="NCBI Taxonomy" id="449393"/>
    <lineage>
        <taxon>unclassified sequences</taxon>
        <taxon>metagenomes</taxon>
        <taxon>ecological metagenomes</taxon>
    </lineage>
</organism>
<protein>
    <submittedName>
        <fullName evidence="3">Unannotated protein</fullName>
    </submittedName>
</protein>
<evidence type="ECO:0000313" key="3">
    <source>
        <dbReference type="EMBL" id="CAB4932388.1"/>
    </source>
</evidence>
<reference evidence="3" key="1">
    <citation type="submission" date="2020-05" db="EMBL/GenBank/DDBJ databases">
        <authorList>
            <person name="Chiriac C."/>
            <person name="Salcher M."/>
            <person name="Ghai R."/>
            <person name="Kavagutti S V."/>
        </authorList>
    </citation>
    <scope>NUCLEOTIDE SEQUENCE</scope>
</reference>
<evidence type="ECO:0000256" key="1">
    <source>
        <dbReference type="SAM" id="MobiDB-lite"/>
    </source>
</evidence>
<keyword evidence="2" id="KW-0472">Membrane</keyword>